<dbReference type="PRINTS" id="PR01035">
    <property type="entry name" value="TCRTETA"/>
</dbReference>
<feature type="region of interest" description="Disordered" evidence="6">
    <location>
        <begin position="390"/>
        <end position="409"/>
    </location>
</feature>
<feature type="transmembrane region" description="Helical" evidence="7">
    <location>
        <begin position="109"/>
        <end position="130"/>
    </location>
</feature>
<name>A0A7W9HA41_9ACTN</name>
<dbReference type="SUPFAM" id="SSF103473">
    <property type="entry name" value="MFS general substrate transporter"/>
    <property type="match status" value="1"/>
</dbReference>
<dbReference type="AlphaFoldDB" id="A0A7W9HA41"/>
<feature type="transmembrane region" description="Helical" evidence="7">
    <location>
        <begin position="47"/>
        <end position="70"/>
    </location>
</feature>
<organism evidence="9 10">
    <name type="scientific">Streptomyces caelestis</name>
    <dbReference type="NCBI Taxonomy" id="36816"/>
    <lineage>
        <taxon>Bacteria</taxon>
        <taxon>Bacillati</taxon>
        <taxon>Actinomycetota</taxon>
        <taxon>Actinomycetes</taxon>
        <taxon>Kitasatosporales</taxon>
        <taxon>Streptomycetaceae</taxon>
        <taxon>Streptomyces</taxon>
    </lineage>
</organism>
<comment type="caution">
    <text evidence="9">The sequence shown here is derived from an EMBL/GenBank/DDBJ whole genome shotgun (WGS) entry which is preliminary data.</text>
</comment>
<evidence type="ECO:0000256" key="1">
    <source>
        <dbReference type="ARBA" id="ARBA00004651"/>
    </source>
</evidence>
<dbReference type="RefSeq" id="WP_184990164.1">
    <property type="nucleotide sequence ID" value="NZ_JACHNE010000001.1"/>
</dbReference>
<feature type="transmembrane region" description="Helical" evidence="7">
    <location>
        <begin position="12"/>
        <end position="35"/>
    </location>
</feature>
<feature type="transmembrane region" description="Helical" evidence="7">
    <location>
        <begin position="338"/>
        <end position="359"/>
    </location>
</feature>
<evidence type="ECO:0000313" key="9">
    <source>
        <dbReference type="EMBL" id="MBB5798480.1"/>
    </source>
</evidence>
<dbReference type="InterPro" id="IPR011701">
    <property type="entry name" value="MFS"/>
</dbReference>
<feature type="transmembrane region" description="Helical" evidence="7">
    <location>
        <begin position="297"/>
        <end position="326"/>
    </location>
</feature>
<comment type="subcellular location">
    <subcellularLocation>
        <location evidence="1">Cell membrane</location>
        <topology evidence="1">Multi-pass membrane protein</topology>
    </subcellularLocation>
</comment>
<feature type="transmembrane region" description="Helical" evidence="7">
    <location>
        <begin position="142"/>
        <end position="160"/>
    </location>
</feature>
<dbReference type="Gene3D" id="1.20.1250.20">
    <property type="entry name" value="MFS general substrate transporter like domains"/>
    <property type="match status" value="1"/>
</dbReference>
<feature type="transmembrane region" description="Helical" evidence="7">
    <location>
        <begin position="77"/>
        <end position="97"/>
    </location>
</feature>
<keyword evidence="3 7" id="KW-0812">Transmembrane</keyword>
<evidence type="ECO:0000256" key="7">
    <source>
        <dbReference type="SAM" id="Phobius"/>
    </source>
</evidence>
<dbReference type="EMBL" id="JACHNE010000001">
    <property type="protein sequence ID" value="MBB5798480.1"/>
    <property type="molecule type" value="Genomic_DNA"/>
</dbReference>
<evidence type="ECO:0000313" key="10">
    <source>
        <dbReference type="Proteomes" id="UP000590647"/>
    </source>
</evidence>
<dbReference type="PROSITE" id="PS50850">
    <property type="entry name" value="MFS"/>
    <property type="match status" value="1"/>
</dbReference>
<feature type="compositionally biased region" description="Polar residues" evidence="6">
    <location>
        <begin position="391"/>
        <end position="409"/>
    </location>
</feature>
<feature type="transmembrane region" description="Helical" evidence="7">
    <location>
        <begin position="274"/>
        <end position="291"/>
    </location>
</feature>
<proteinExistence type="predicted"/>
<evidence type="ECO:0000256" key="5">
    <source>
        <dbReference type="ARBA" id="ARBA00023136"/>
    </source>
</evidence>
<dbReference type="CDD" id="cd17325">
    <property type="entry name" value="MFS_MdtG_SLC18_like"/>
    <property type="match status" value="1"/>
</dbReference>
<reference evidence="9 10" key="1">
    <citation type="submission" date="2020-08" db="EMBL/GenBank/DDBJ databases">
        <title>Sequencing the genomes of 1000 actinobacteria strains.</title>
        <authorList>
            <person name="Klenk H.-P."/>
        </authorList>
    </citation>
    <scope>NUCLEOTIDE SEQUENCE [LARGE SCALE GENOMIC DNA]</scope>
    <source>
        <strain evidence="9 10">DSM 40084</strain>
    </source>
</reference>
<evidence type="ECO:0000256" key="6">
    <source>
        <dbReference type="SAM" id="MobiDB-lite"/>
    </source>
</evidence>
<dbReference type="PANTHER" id="PTHR23506">
    <property type="entry name" value="GH10249P"/>
    <property type="match status" value="1"/>
</dbReference>
<keyword evidence="2" id="KW-0813">Transport</keyword>
<feature type="transmembrane region" description="Helical" evidence="7">
    <location>
        <begin position="365"/>
        <end position="385"/>
    </location>
</feature>
<dbReference type="PANTHER" id="PTHR23506:SF23">
    <property type="entry name" value="GH10249P"/>
    <property type="match status" value="1"/>
</dbReference>
<dbReference type="InterPro" id="IPR001958">
    <property type="entry name" value="Tet-R_TetA/multi-R_MdtG-like"/>
</dbReference>
<feature type="transmembrane region" description="Helical" evidence="7">
    <location>
        <begin position="240"/>
        <end position="262"/>
    </location>
</feature>
<dbReference type="InterPro" id="IPR020846">
    <property type="entry name" value="MFS_dom"/>
</dbReference>
<dbReference type="GO" id="GO:0022857">
    <property type="term" value="F:transmembrane transporter activity"/>
    <property type="evidence" value="ECO:0007669"/>
    <property type="project" value="InterPro"/>
</dbReference>
<dbReference type="InterPro" id="IPR036259">
    <property type="entry name" value="MFS_trans_sf"/>
</dbReference>
<accession>A0A7W9HA41</accession>
<dbReference type="Proteomes" id="UP000590647">
    <property type="component" value="Unassembled WGS sequence"/>
</dbReference>
<dbReference type="GO" id="GO:0005886">
    <property type="term" value="C:plasma membrane"/>
    <property type="evidence" value="ECO:0007669"/>
    <property type="project" value="UniProtKB-SubCell"/>
</dbReference>
<feature type="transmembrane region" description="Helical" evidence="7">
    <location>
        <begin position="212"/>
        <end position="228"/>
    </location>
</feature>
<evidence type="ECO:0000259" key="8">
    <source>
        <dbReference type="PROSITE" id="PS50850"/>
    </source>
</evidence>
<feature type="transmembrane region" description="Helical" evidence="7">
    <location>
        <begin position="172"/>
        <end position="191"/>
    </location>
</feature>
<dbReference type="Pfam" id="PF07690">
    <property type="entry name" value="MFS_1"/>
    <property type="match status" value="1"/>
</dbReference>
<protein>
    <submittedName>
        <fullName evidence="9">MFS family permease</fullName>
    </submittedName>
</protein>
<keyword evidence="10" id="KW-1185">Reference proteome</keyword>
<evidence type="ECO:0000256" key="2">
    <source>
        <dbReference type="ARBA" id="ARBA00022448"/>
    </source>
</evidence>
<evidence type="ECO:0000256" key="3">
    <source>
        <dbReference type="ARBA" id="ARBA00022692"/>
    </source>
</evidence>
<keyword evidence="4 7" id="KW-1133">Transmembrane helix</keyword>
<keyword evidence="5 7" id="KW-0472">Membrane</keyword>
<feature type="domain" description="Major facilitator superfamily (MFS) profile" evidence="8">
    <location>
        <begin position="10"/>
        <end position="388"/>
    </location>
</feature>
<evidence type="ECO:0000256" key="4">
    <source>
        <dbReference type="ARBA" id="ARBA00022989"/>
    </source>
</evidence>
<gene>
    <name evidence="9" type="ORF">HDA41_006444</name>
</gene>
<dbReference type="InterPro" id="IPR050930">
    <property type="entry name" value="MFS_Vesicular_Transporter"/>
</dbReference>
<sequence>MTEHRTGTRPGAAVTVTGAALGVDMFLYGCIVPLLPGLPAVDGSPLTAGVLFAVYAAALLAATPFIGVWVDRRGPRTPMLAGLLGLAAATVLFAWAVDVEGGSGLALLLAARAAQGIAAASSWTAGLALIAATHAPEQRGKAMGLALSAVGMGVLLGPAVGGLLSDLWGPRAPFLVVAALAAGDAVAVVLIRETPPPQARASYRAVLRGPRVALLIALTGLGAAAIAFPEPVLPLHLDELGLGTTAIGLVFAGAALGGSLAAPVAGLLTDRAGATRITSVGALVAAAGFFLSGRDSAFWSVTGLIVVGFGAQLVLAPTLVLIGALAEHTDPPSYGAAYAVYNLAYTGGLTVAPITAGAAAKAFDVPVTTLFACGLAIVIALALVARRDQPGTGTAKSPAPTTSGFTTDA</sequence>